<comment type="caution">
    <text evidence="2">The sequence shown here is derived from an EMBL/GenBank/DDBJ whole genome shotgun (WGS) entry which is preliminary data.</text>
</comment>
<organism evidence="2 3">
    <name type="scientific">Cuscuta europaea</name>
    <name type="common">European dodder</name>
    <dbReference type="NCBI Taxonomy" id="41803"/>
    <lineage>
        <taxon>Eukaryota</taxon>
        <taxon>Viridiplantae</taxon>
        <taxon>Streptophyta</taxon>
        <taxon>Embryophyta</taxon>
        <taxon>Tracheophyta</taxon>
        <taxon>Spermatophyta</taxon>
        <taxon>Magnoliopsida</taxon>
        <taxon>eudicotyledons</taxon>
        <taxon>Gunneridae</taxon>
        <taxon>Pentapetalae</taxon>
        <taxon>asterids</taxon>
        <taxon>lamiids</taxon>
        <taxon>Solanales</taxon>
        <taxon>Convolvulaceae</taxon>
        <taxon>Cuscuteae</taxon>
        <taxon>Cuscuta</taxon>
        <taxon>Cuscuta subgen. Cuscuta</taxon>
    </lineage>
</organism>
<protein>
    <submittedName>
        <fullName evidence="2">Uncharacterized protein</fullName>
    </submittedName>
</protein>
<evidence type="ECO:0000313" key="2">
    <source>
        <dbReference type="EMBL" id="CAH9082282.1"/>
    </source>
</evidence>
<sequence length="522" mass="60385">MMTVDVVSKIGTDLSTDSSNKRASTEDENMPSPKRIADARYPYPDLFDSDLVSSFMSDEAIKKLCDKLTKNHVLVKMGQEMLQSFDEDVLAENGTSRFDARKHFEALKNIWKNEQFSCLLYKALEVQKCILPDMIEHFSRKFCQEKFEERIACIKKAYCFKDVLKVQDPIATNTTTMMKRLLIILIMYWSCEDEYLELDTMDCTVTVNAPLGENTQHALDLFQKLLRTMKQRGAPRGTIEELRSEVESSRVTDPFQIIVSASMKARDWLNEEGSPIPELVGECFIMELAIGIERKKSHDLVAMAKTFLENLDSSDLANAPISPVSKQNRFDLVQRQSDLLKSVLDNSDFVDVFREKIKQDWNFREKVVEYNYQYSMRRSKQTFSDDAIEDAMHRIKNDVFCRDILQKRENIALLRGFLIIVFAYHTWDILKFVDGLRAGYPTRDKHIIHVPKFAGDVEGLKTAVEEKFNNDVDLSSQLVFRKLACIQFQHEVCGRLNCYSTHGCYTFVLTKDGKWLVSFDYE</sequence>
<evidence type="ECO:0000256" key="1">
    <source>
        <dbReference type="SAM" id="MobiDB-lite"/>
    </source>
</evidence>
<keyword evidence="3" id="KW-1185">Reference proteome</keyword>
<proteinExistence type="predicted"/>
<dbReference type="OrthoDB" id="1310445at2759"/>
<name>A0A9P0Z1B7_CUSEU</name>
<gene>
    <name evidence="2" type="ORF">CEURO_LOCUS8219</name>
</gene>
<accession>A0A9P0Z1B7</accession>
<dbReference type="AlphaFoldDB" id="A0A9P0Z1B7"/>
<dbReference type="Proteomes" id="UP001152484">
    <property type="component" value="Unassembled WGS sequence"/>
</dbReference>
<dbReference type="EMBL" id="CAMAPE010000015">
    <property type="protein sequence ID" value="CAH9082282.1"/>
    <property type="molecule type" value="Genomic_DNA"/>
</dbReference>
<feature type="region of interest" description="Disordered" evidence="1">
    <location>
        <begin position="13"/>
        <end position="35"/>
    </location>
</feature>
<evidence type="ECO:0000313" key="3">
    <source>
        <dbReference type="Proteomes" id="UP001152484"/>
    </source>
</evidence>
<reference evidence="2" key="1">
    <citation type="submission" date="2022-07" db="EMBL/GenBank/DDBJ databases">
        <authorList>
            <person name="Macas J."/>
            <person name="Novak P."/>
            <person name="Neumann P."/>
        </authorList>
    </citation>
    <scope>NUCLEOTIDE SEQUENCE</scope>
</reference>